<evidence type="ECO:0000313" key="1">
    <source>
        <dbReference type="EMBL" id="MFC0516380.1"/>
    </source>
</evidence>
<protein>
    <submittedName>
        <fullName evidence="1">Glycosyltransferase family 9 protein</fullName>
    </submittedName>
</protein>
<dbReference type="SUPFAM" id="SSF53756">
    <property type="entry name" value="UDP-Glycosyltransferase/glycogen phosphorylase"/>
    <property type="match status" value="1"/>
</dbReference>
<gene>
    <name evidence="1" type="ORF">ACFFGT_19390</name>
</gene>
<dbReference type="EMBL" id="JBHLTS010000054">
    <property type="protein sequence ID" value="MFC0516380.1"/>
    <property type="molecule type" value="Genomic_DNA"/>
</dbReference>
<dbReference type="Proteomes" id="UP001589828">
    <property type="component" value="Unassembled WGS sequence"/>
</dbReference>
<dbReference type="RefSeq" id="WP_377024166.1">
    <property type="nucleotide sequence ID" value="NZ_JBHLTS010000054.1"/>
</dbReference>
<comment type="caution">
    <text evidence="1">The sequence shown here is derived from an EMBL/GenBank/DDBJ whole genome shotgun (WGS) entry which is preliminary data.</text>
</comment>
<sequence>MEDYQLILNAITKNNALFSREKVKKVLVIFDEEKKFFLGDCCVRFDRLRYLRDYYSNAAIDINFPPGQSINQYMALLKNNPNVNSILPSTYEDVDFQQYDVIICVSYHEERIMEHFVVRYSVSVKNGEFKIAVFSMSKPFLDPDGNGVFVFPVNYDILNFVKTPKPLQLFISQEEKAWGEKWLEENGVTPDDSLFVLLDSTTSNLKLLKIWVYFEFLGHLLKRKNVKIINFDENDIGKEGFYREWLGDENIDKMIFSKKLSLREVFCIISSKYTKFVFGPCTGIMHCTSSIYNKFFDDGVSRDQIPLIVTYTGTDYLKNQSVNSWWGNSPLVNCLLLKRSNGENKITVLRSLPEEERNQRNEIPCSEYTSEMLIGYIDKVLIS</sequence>
<accession>A0ABV6LA76</accession>
<name>A0ABV6LA76_9SPHI</name>
<keyword evidence="2" id="KW-1185">Reference proteome</keyword>
<proteinExistence type="predicted"/>
<reference evidence="1 2" key="1">
    <citation type="submission" date="2024-09" db="EMBL/GenBank/DDBJ databases">
        <authorList>
            <person name="Sun Q."/>
            <person name="Mori K."/>
        </authorList>
    </citation>
    <scope>NUCLEOTIDE SEQUENCE [LARGE SCALE GENOMIC DNA]</scope>
    <source>
        <strain evidence="1 2">NCAIM B.02415</strain>
    </source>
</reference>
<organism evidence="1 2">
    <name type="scientific">Mucilaginibacter angelicae</name>
    <dbReference type="NCBI Taxonomy" id="869718"/>
    <lineage>
        <taxon>Bacteria</taxon>
        <taxon>Pseudomonadati</taxon>
        <taxon>Bacteroidota</taxon>
        <taxon>Sphingobacteriia</taxon>
        <taxon>Sphingobacteriales</taxon>
        <taxon>Sphingobacteriaceae</taxon>
        <taxon>Mucilaginibacter</taxon>
    </lineage>
</organism>
<evidence type="ECO:0000313" key="2">
    <source>
        <dbReference type="Proteomes" id="UP001589828"/>
    </source>
</evidence>